<evidence type="ECO:0000313" key="1">
    <source>
        <dbReference type="EMBL" id="MDN3920026.1"/>
    </source>
</evidence>
<organism evidence="1 2">
    <name type="scientific">Roseateles violae</name>
    <dbReference type="NCBI Taxonomy" id="3058042"/>
    <lineage>
        <taxon>Bacteria</taxon>
        <taxon>Pseudomonadati</taxon>
        <taxon>Pseudomonadota</taxon>
        <taxon>Betaproteobacteria</taxon>
        <taxon>Burkholderiales</taxon>
        <taxon>Sphaerotilaceae</taxon>
        <taxon>Roseateles</taxon>
    </lineage>
</organism>
<protein>
    <submittedName>
        <fullName evidence="1">Type VI secretion system baseplate subunit TssG</fullName>
    </submittedName>
</protein>
<dbReference type="PANTHER" id="PTHR35564:SF4">
    <property type="entry name" value="CYTOPLASMIC PROTEIN"/>
    <property type="match status" value="1"/>
</dbReference>
<dbReference type="InterPro" id="IPR010732">
    <property type="entry name" value="T6SS_TssG-like"/>
</dbReference>
<comment type="caution">
    <text evidence="1">The sequence shown here is derived from an EMBL/GenBank/DDBJ whole genome shotgun (WGS) entry which is preliminary data.</text>
</comment>
<sequence>MKRAQQAETSDAADTTDAAAREAALAALFEAVGTAPRAHDFFALLRRVENLHPRWPRFGSAPRPSQEALRLGQDAELDFAPAAIESFEPRPGAPRLGVRFLGLLGPQGPMPLHLTEYARERSRLRGDPTLLRFLDIFHHRLLALFYRAWAQAQPAVQGDRPAEDRFAAWLGAGFGFDPELRASLPAQAQLFQAGLLGVRSRNAEGLCKLLAQYFRVPVRLEPHIAQWLLLDPQDRSRLGFALGRPERSALPAARLGHNASGGRKLLDRQYKFRIALGPLTLAQYLGFLPDGHAWPLLGDWVRLYVGLQLRWDVQLILAHAELPEPRLGRRVRLGLSAWLGGRGRERDRGDLRLRPDTCALLRQGAHNA</sequence>
<proteinExistence type="predicted"/>
<name>A0ABT8DV34_9BURK</name>
<reference evidence="1 2" key="1">
    <citation type="submission" date="2023-06" db="EMBL/GenBank/DDBJ databases">
        <title>Pelomonas sp. PFR6 16S ribosomal RNA gene Genome sequencing and assembly.</title>
        <authorList>
            <person name="Woo H."/>
        </authorList>
    </citation>
    <scope>NUCLEOTIDE SEQUENCE [LARGE SCALE GENOMIC DNA]</scope>
    <source>
        <strain evidence="1 2">PFR6</strain>
    </source>
</reference>
<evidence type="ECO:0000313" key="2">
    <source>
        <dbReference type="Proteomes" id="UP001228044"/>
    </source>
</evidence>
<dbReference type="PANTHER" id="PTHR35564">
    <property type="match status" value="1"/>
</dbReference>
<dbReference type="Pfam" id="PF06996">
    <property type="entry name" value="T6SS_TssG"/>
    <property type="match status" value="1"/>
</dbReference>
<keyword evidence="2" id="KW-1185">Reference proteome</keyword>
<dbReference type="EMBL" id="JAUHHC010000002">
    <property type="protein sequence ID" value="MDN3920026.1"/>
    <property type="molecule type" value="Genomic_DNA"/>
</dbReference>
<dbReference type="Proteomes" id="UP001228044">
    <property type="component" value="Unassembled WGS sequence"/>
</dbReference>
<gene>
    <name evidence="1" type="primary">tssG</name>
    <name evidence="1" type="ORF">QWJ38_07005</name>
</gene>
<accession>A0ABT8DV34</accession>
<dbReference type="NCBIfam" id="TIGR03347">
    <property type="entry name" value="VI_chp_1"/>
    <property type="match status" value="1"/>
</dbReference>
<dbReference type="RefSeq" id="WP_290358344.1">
    <property type="nucleotide sequence ID" value="NZ_JAUHHC010000002.1"/>
</dbReference>